<dbReference type="Proteomes" id="UP000321947">
    <property type="component" value="Unassembled WGS sequence"/>
</dbReference>
<dbReference type="STRING" id="1194695.A0A5A7THF1"/>
<dbReference type="EMBL" id="SSTE01016577">
    <property type="protein sequence ID" value="KAA0041486.1"/>
    <property type="molecule type" value="Genomic_DNA"/>
</dbReference>
<sequence>MSVKAEQKARNIGEKKEEGKMRVILFPVPFEGHTNPMLHLAQILYSKAFSITIIHIITHLTSLHPSNHPNFTFRSIEPDHAETCSVGGVIELITLLNRQLIEPLRKCVAELVGEVNNEIGCLITDAHWHFSQDVANEFGIRRIVLRTANISAFLGMLALPALRPFYTLPSSGPFI</sequence>
<evidence type="ECO:0000313" key="3">
    <source>
        <dbReference type="EMBL" id="KAA0041486.1"/>
    </source>
</evidence>
<keyword evidence="2" id="KW-1133">Transmembrane helix</keyword>
<feature type="transmembrane region" description="Helical" evidence="2">
    <location>
        <begin position="143"/>
        <end position="162"/>
    </location>
</feature>
<evidence type="ECO:0000256" key="2">
    <source>
        <dbReference type="SAM" id="Phobius"/>
    </source>
</evidence>
<proteinExistence type="inferred from homology"/>
<keyword evidence="4" id="KW-0808">Transferase</keyword>
<name>A0A5A7THF1_CUCMM</name>
<dbReference type="Proteomes" id="UP000321393">
    <property type="component" value="Unassembled WGS sequence"/>
</dbReference>
<gene>
    <name evidence="4" type="ORF">E5676_scaffold205G001420</name>
    <name evidence="3" type="ORF">E6C27_scaffold6G00740</name>
</gene>
<comment type="similarity">
    <text evidence="1">Belongs to the UDP-glycosyltransferase family.</text>
</comment>
<organism evidence="3 5">
    <name type="scientific">Cucumis melo var. makuwa</name>
    <name type="common">Oriental melon</name>
    <dbReference type="NCBI Taxonomy" id="1194695"/>
    <lineage>
        <taxon>Eukaryota</taxon>
        <taxon>Viridiplantae</taxon>
        <taxon>Streptophyta</taxon>
        <taxon>Embryophyta</taxon>
        <taxon>Tracheophyta</taxon>
        <taxon>Spermatophyta</taxon>
        <taxon>Magnoliopsida</taxon>
        <taxon>eudicotyledons</taxon>
        <taxon>Gunneridae</taxon>
        <taxon>Pentapetalae</taxon>
        <taxon>rosids</taxon>
        <taxon>fabids</taxon>
        <taxon>Cucurbitales</taxon>
        <taxon>Cucurbitaceae</taxon>
        <taxon>Benincaseae</taxon>
        <taxon>Cucumis</taxon>
    </lineage>
</organism>
<dbReference type="Gene3D" id="3.40.50.2000">
    <property type="entry name" value="Glycogen Phosphorylase B"/>
    <property type="match status" value="1"/>
</dbReference>
<dbReference type="OrthoDB" id="5835829at2759"/>
<keyword evidence="2" id="KW-0812">Transmembrane</keyword>
<dbReference type="GO" id="GO:0080043">
    <property type="term" value="F:quercetin 3-O-glucosyltransferase activity"/>
    <property type="evidence" value="ECO:0007669"/>
    <property type="project" value="TreeGrafter"/>
</dbReference>
<dbReference type="PANTHER" id="PTHR11926:SF1464">
    <property type="entry name" value="UDP-GLYCOSYLTRANSFERASE 76B1-LIKE"/>
    <property type="match status" value="1"/>
</dbReference>
<evidence type="ECO:0000256" key="1">
    <source>
        <dbReference type="ARBA" id="ARBA00009995"/>
    </source>
</evidence>
<protein>
    <submittedName>
        <fullName evidence="3">UDP-glycosyltransferase 76F1-like</fullName>
    </submittedName>
</protein>
<dbReference type="AlphaFoldDB" id="A0A5A7THF1"/>
<comment type="caution">
    <text evidence="3">The sequence shown here is derived from an EMBL/GenBank/DDBJ whole genome shotgun (WGS) entry which is preliminary data.</text>
</comment>
<dbReference type="GO" id="GO:0009863">
    <property type="term" value="P:salicylic acid mediated signaling pathway"/>
    <property type="evidence" value="ECO:0007669"/>
    <property type="project" value="TreeGrafter"/>
</dbReference>
<dbReference type="SUPFAM" id="SSF53756">
    <property type="entry name" value="UDP-Glycosyltransferase/glycogen phosphorylase"/>
    <property type="match status" value="1"/>
</dbReference>
<dbReference type="GO" id="GO:0080044">
    <property type="term" value="F:quercetin 7-O-glucosyltransferase activity"/>
    <property type="evidence" value="ECO:0007669"/>
    <property type="project" value="TreeGrafter"/>
</dbReference>
<accession>A0A5A7THF1</accession>
<keyword evidence="2" id="KW-0472">Membrane</keyword>
<evidence type="ECO:0000313" key="5">
    <source>
        <dbReference type="Proteomes" id="UP000321393"/>
    </source>
</evidence>
<evidence type="ECO:0000313" key="4">
    <source>
        <dbReference type="EMBL" id="TYK24360.1"/>
    </source>
</evidence>
<evidence type="ECO:0000313" key="6">
    <source>
        <dbReference type="Proteomes" id="UP000321947"/>
    </source>
</evidence>
<dbReference type="EMBL" id="SSTD01003946">
    <property type="protein sequence ID" value="TYK24360.1"/>
    <property type="molecule type" value="Genomic_DNA"/>
</dbReference>
<dbReference type="PANTHER" id="PTHR11926">
    <property type="entry name" value="GLUCOSYL/GLUCURONOSYL TRANSFERASES"/>
    <property type="match status" value="1"/>
</dbReference>
<reference evidence="5 6" key="1">
    <citation type="submission" date="2019-08" db="EMBL/GenBank/DDBJ databases">
        <title>Draft genome sequences of two oriental melons (Cucumis melo L. var makuwa).</title>
        <authorList>
            <person name="Kwon S.-Y."/>
        </authorList>
    </citation>
    <scope>NUCLEOTIDE SEQUENCE [LARGE SCALE GENOMIC DNA]</scope>
    <source>
        <strain evidence="6">cv. Chang Bougi</strain>
        <strain evidence="5">cv. SW 3</strain>
        <tissue evidence="3">Leaf</tissue>
    </source>
</reference>